<sequence length="1120" mass="124678">MDNIKKNSIDTLLTMMLRTDKNIISTLSGLRSIYTESDSALTVEFTDNSGSTTEYKIPSIAYLIEKIKKLEHSYNDLLGIEFGTTVIKTNGAIPKTLYLSSPPISLESKAIPDVEYFYTKDKNALYQKLEANPTYIRIPVPDGQDSMLIKKYELDSRESAPVLKSLLSTKTLSESDLLNILSANNIPFSTSESVENIEYRTLKYTGEFSILDTKKDSVLIGDTSVNRLLYKVNTLYFIDQETGGEIRLSVGDKLHYTTDTQNDIFEVTFIDYESSYIALLPYSGTGSITVSVTHKLKFFSTVYSKNYIEYPVKNGVIVLFSKNINPSGSIASNEWSVGTVINIDKLRNGSSTEKETMISYKGSSPSVLDTLEYLTNEKLVPTSRLVPPAIPVLDKDKFVVSVVNSHKASKDKTDQLSRQYSNKLKLEQDLKVTELALTTNRTKLFLGQYSSDTEYKTITTEIATLVETKKSITTEISSIIENILSANIEDIKFSPKYHIKGFIDIPAPKETENGDESLKQEIIGFEVQYRYLSSTDTVTDSYSPTTINTGTGTTTAVMSKWISLPTKTRDRDTNGNWIPEDYSSVDNINSNQVEIPITKGEKVEIRCKSISSVGYPTTKTTSEWSKSIVVEFPESLIAETDILLQNISNEKILLQLKNQLASLKLLDHATDSINIGERDYSHSADTIYTTFRTPENKPKSVSDILLDHSTNIEKLMSIINQKQGQLKVELLSSDGVLISTVGNNTTNKIFAGYYTDLISTSSIKKGEIVSKLYYIRLSNPTTTPIELVSFVPGVNSDRLPDVSQAPYPGYLHSKEEYTYYRKYWTVPVLMTGTLRNSDFYKDYKNPNPTQVDSNFQTPQTKGQILYSRNRDITLNTELIIIDPLGGNILPDFSSGSTEESFVWNGSRNATNLGGGKLTSFCIHVNHPDIQTIIQDTTGLYYGLSDSTPTLPKKTVNSLSNPSAVYTPPFILSKYMARDTVQLGYSPFTPVENSATLRNFPKKLGFSANDKYLIGEDTCGAFLYLAPTTPATLSSESIVYNSGKTLSSETEPILIPVIFQCRMTDYYGAGDDGIGRIGGTTTKSNLVYSKTIGVDLLLKNVPDLFSFDITVEMQYTKTTTV</sequence>
<evidence type="ECO:0000313" key="1">
    <source>
        <dbReference type="EMBL" id="DAD68370.1"/>
    </source>
</evidence>
<dbReference type="EMBL" id="BK014700">
    <property type="protein sequence ID" value="DAD68370.1"/>
    <property type="molecule type" value="Genomic_DNA"/>
</dbReference>
<accession>A0A8S5LEL2</accession>
<reference evidence="1" key="1">
    <citation type="journal article" date="2021" name="Proc. Natl. Acad. Sci. U.S.A.">
        <title>A Catalog of Tens of Thousands of Viruses from Human Metagenomes Reveals Hidden Associations with Chronic Diseases.</title>
        <authorList>
            <person name="Tisza M.J."/>
            <person name="Buck C.B."/>
        </authorList>
    </citation>
    <scope>NUCLEOTIDE SEQUENCE</scope>
    <source>
        <strain evidence="1">CtBDS4</strain>
    </source>
</reference>
<organism evidence="1">
    <name type="scientific">Myoviridae sp. ctBDS4</name>
    <dbReference type="NCBI Taxonomy" id="2823537"/>
    <lineage>
        <taxon>Viruses</taxon>
        <taxon>Duplodnaviria</taxon>
        <taxon>Heunggongvirae</taxon>
        <taxon>Uroviricota</taxon>
        <taxon>Caudoviricetes</taxon>
    </lineage>
</organism>
<name>A0A8S5LEL2_9CAUD</name>
<protein>
    <submittedName>
        <fullName evidence="1">Uncharacterized protein</fullName>
    </submittedName>
</protein>
<proteinExistence type="predicted"/>